<protein>
    <submittedName>
        <fullName evidence="5">Transcriptional regulator, MarR family protein</fullName>
    </submittedName>
</protein>
<dbReference type="InterPro" id="IPR036388">
    <property type="entry name" value="WH-like_DNA-bd_sf"/>
</dbReference>
<dbReference type="AlphaFoldDB" id="A0A919MYC7"/>
<dbReference type="RefSeq" id="WP_203783175.1">
    <property type="nucleotide sequence ID" value="NZ_BOMV01000051.1"/>
</dbReference>
<dbReference type="SUPFAM" id="SSF46785">
    <property type="entry name" value="Winged helix' DNA-binding domain"/>
    <property type="match status" value="1"/>
</dbReference>
<evidence type="ECO:0000313" key="6">
    <source>
        <dbReference type="Proteomes" id="UP000636960"/>
    </source>
</evidence>
<keyword evidence="2" id="KW-0012">Acyltransferase</keyword>
<dbReference type="Gene3D" id="3.40.630.30">
    <property type="match status" value="1"/>
</dbReference>
<dbReference type="EMBL" id="BOMV01000051">
    <property type="protein sequence ID" value="GIE96860.1"/>
    <property type="molecule type" value="Genomic_DNA"/>
</dbReference>
<comment type="caution">
    <text evidence="5">The sequence shown here is derived from an EMBL/GenBank/DDBJ whole genome shotgun (WGS) entry which is preliminary data.</text>
</comment>
<evidence type="ECO:0000259" key="4">
    <source>
        <dbReference type="PROSITE" id="PS51186"/>
    </source>
</evidence>
<dbReference type="InterPro" id="IPR016181">
    <property type="entry name" value="Acyl_CoA_acyltransferase"/>
</dbReference>
<dbReference type="PANTHER" id="PTHR43877:SF2">
    <property type="entry name" value="AMINOALKYLPHOSPHONATE N-ACETYLTRANSFERASE-RELATED"/>
    <property type="match status" value="1"/>
</dbReference>
<dbReference type="GO" id="GO:0016747">
    <property type="term" value="F:acyltransferase activity, transferring groups other than amino-acyl groups"/>
    <property type="evidence" value="ECO:0007669"/>
    <property type="project" value="InterPro"/>
</dbReference>
<dbReference type="Gene3D" id="1.10.10.10">
    <property type="entry name" value="Winged helix-like DNA-binding domain superfamily/Winged helix DNA-binding domain"/>
    <property type="match status" value="1"/>
</dbReference>
<dbReference type="PANTHER" id="PTHR43877">
    <property type="entry name" value="AMINOALKYLPHOSPHONATE N-ACETYLTRANSFERASE-RELATED-RELATED"/>
    <property type="match status" value="1"/>
</dbReference>
<name>A0A919MYC7_9ACTN</name>
<dbReference type="CDD" id="cd04301">
    <property type="entry name" value="NAT_SF"/>
    <property type="match status" value="1"/>
</dbReference>
<dbReference type="GO" id="GO:0003700">
    <property type="term" value="F:DNA-binding transcription factor activity"/>
    <property type="evidence" value="ECO:0007669"/>
    <property type="project" value="InterPro"/>
</dbReference>
<dbReference type="InterPro" id="IPR050832">
    <property type="entry name" value="Bact_Acetyltransf"/>
</dbReference>
<evidence type="ECO:0000259" key="3">
    <source>
        <dbReference type="PROSITE" id="PS50995"/>
    </source>
</evidence>
<organism evidence="5 6">
    <name type="scientific">Paractinoplanes rishiriensis</name>
    <dbReference type="NCBI Taxonomy" id="1050105"/>
    <lineage>
        <taxon>Bacteria</taxon>
        <taxon>Bacillati</taxon>
        <taxon>Actinomycetota</taxon>
        <taxon>Actinomycetes</taxon>
        <taxon>Micromonosporales</taxon>
        <taxon>Micromonosporaceae</taxon>
        <taxon>Paractinoplanes</taxon>
    </lineage>
</organism>
<reference evidence="5" key="1">
    <citation type="submission" date="2021-01" db="EMBL/GenBank/DDBJ databases">
        <title>Whole genome shotgun sequence of Actinoplanes rishiriensis NBRC 108556.</title>
        <authorList>
            <person name="Komaki H."/>
            <person name="Tamura T."/>
        </authorList>
    </citation>
    <scope>NUCLEOTIDE SEQUENCE</scope>
    <source>
        <strain evidence="5">NBRC 108556</strain>
    </source>
</reference>
<dbReference type="Pfam" id="PF00583">
    <property type="entry name" value="Acetyltransf_1"/>
    <property type="match status" value="1"/>
</dbReference>
<gene>
    <name evidence="5" type="ORF">Ari01nite_43250</name>
</gene>
<evidence type="ECO:0000313" key="5">
    <source>
        <dbReference type="EMBL" id="GIE96860.1"/>
    </source>
</evidence>
<dbReference type="SUPFAM" id="SSF55729">
    <property type="entry name" value="Acyl-CoA N-acyltransferases (Nat)"/>
    <property type="match status" value="1"/>
</dbReference>
<sequence>MDQIEQVRDFNRYYTRRLGVLSGHYLGLDRPWSESRLLYEIGDGADLRDLRSRLALDSGYLSRLLRSLEDQGLVAVRPHERDGRVRVAVPTGAGVRARADLEERARQSVGDLLGELTAAQRDRLIAAQREIRQLLRLATVVIAPVPDDAVEARACLAAYAAELDGRFPEGYAESALLAPGELAATGGVFLLAREGSLAVGCGAWQAMELSTVAEIRHLWVSGDARGFGLGRRLLGALEESALSAGRGTLRLGTHRSLPEAIAMYRAAGYREIPSYSDSPYNELTFEKTP</sequence>
<dbReference type="InterPro" id="IPR000182">
    <property type="entry name" value="GNAT_dom"/>
</dbReference>
<dbReference type="PROSITE" id="PS51186">
    <property type="entry name" value="GNAT"/>
    <property type="match status" value="1"/>
</dbReference>
<dbReference type="InterPro" id="IPR000835">
    <property type="entry name" value="HTH_MarR-typ"/>
</dbReference>
<accession>A0A919MYC7</accession>
<dbReference type="Proteomes" id="UP000636960">
    <property type="component" value="Unassembled WGS sequence"/>
</dbReference>
<feature type="domain" description="N-acetyltransferase" evidence="4">
    <location>
        <begin position="140"/>
        <end position="289"/>
    </location>
</feature>
<dbReference type="InterPro" id="IPR036390">
    <property type="entry name" value="WH_DNA-bd_sf"/>
</dbReference>
<dbReference type="SMART" id="SM00347">
    <property type="entry name" value="HTH_MARR"/>
    <property type="match status" value="1"/>
</dbReference>
<evidence type="ECO:0000256" key="2">
    <source>
        <dbReference type="ARBA" id="ARBA00023315"/>
    </source>
</evidence>
<keyword evidence="6" id="KW-1185">Reference proteome</keyword>
<dbReference type="Pfam" id="PF12802">
    <property type="entry name" value="MarR_2"/>
    <property type="match status" value="1"/>
</dbReference>
<dbReference type="PROSITE" id="PS50995">
    <property type="entry name" value="HTH_MARR_2"/>
    <property type="match status" value="1"/>
</dbReference>
<feature type="domain" description="HTH marR-type" evidence="3">
    <location>
        <begin position="1"/>
        <end position="133"/>
    </location>
</feature>
<evidence type="ECO:0000256" key="1">
    <source>
        <dbReference type="ARBA" id="ARBA00022679"/>
    </source>
</evidence>
<proteinExistence type="predicted"/>
<keyword evidence="1" id="KW-0808">Transferase</keyword>